<feature type="chain" id="PRO_5037590202" evidence="1">
    <location>
        <begin position="20"/>
        <end position="425"/>
    </location>
</feature>
<reference evidence="2" key="2">
    <citation type="submission" date="2021-04" db="EMBL/GenBank/DDBJ databases">
        <authorList>
            <person name="Zhang T."/>
            <person name="Zhang Y."/>
            <person name="Lu D."/>
            <person name="Zuo D."/>
            <person name="Du Z."/>
        </authorList>
    </citation>
    <scope>NUCLEOTIDE SEQUENCE</scope>
    <source>
        <strain evidence="2">JR1</strain>
    </source>
</reference>
<feature type="signal peptide" evidence="1">
    <location>
        <begin position="1"/>
        <end position="19"/>
    </location>
</feature>
<evidence type="ECO:0000313" key="3">
    <source>
        <dbReference type="Proteomes" id="UP000679220"/>
    </source>
</evidence>
<dbReference type="Proteomes" id="UP000679220">
    <property type="component" value="Unassembled WGS sequence"/>
</dbReference>
<dbReference type="AlphaFoldDB" id="A0A941IY81"/>
<sequence length="425" mass="48223">MKKLLYLFICISLLFSACTDDSKDSIYDQTPDERVAERIKQYADALESAQNGWKTVYYPNDELYGAFSYVIKFHPETNEVTMYSDLFAEGSSTSTYRFQLQQEPSLVFDTFGQLHILSDPANGKKGEGYQGEFEFFFRELSDDRIVLEGKIHGKELVLTKADANTPEQLKSNYTNSQLLQPQAGMSFFRNLVLEGDINKKVSFQYSASTRRVSTAHIEGESTLTQNKIGVEFTPNGFKLHTPLVVDGRSIQSFVYDEVTSSFKVSDDGITGELKYDDAPPYIVEGIADDILSGGFYSIDSYSNTLVPYVEDVKKDVPTFKGFQLYFQRSWILCYSNPAHDGTNKWSGFRNCVFTKSAEDKIFIDTSALDLAFSVWFYEVWQVNNGAKGLMAFLWDTDGFYIVRESADEFYMVSVADPSKYILVGR</sequence>
<organism evidence="2 3">
    <name type="scientific">Carboxylicivirga sediminis</name>
    <dbReference type="NCBI Taxonomy" id="2006564"/>
    <lineage>
        <taxon>Bacteria</taxon>
        <taxon>Pseudomonadati</taxon>
        <taxon>Bacteroidota</taxon>
        <taxon>Bacteroidia</taxon>
        <taxon>Marinilabiliales</taxon>
        <taxon>Marinilabiliaceae</taxon>
        <taxon>Carboxylicivirga</taxon>
    </lineage>
</organism>
<keyword evidence="1" id="KW-0732">Signal</keyword>
<proteinExistence type="predicted"/>
<dbReference type="RefSeq" id="WP_212189496.1">
    <property type="nucleotide sequence ID" value="NZ_JAGTAR010000010.1"/>
</dbReference>
<dbReference type="EMBL" id="JAGTAR010000010">
    <property type="protein sequence ID" value="MBR8535542.1"/>
    <property type="molecule type" value="Genomic_DNA"/>
</dbReference>
<protein>
    <submittedName>
        <fullName evidence="2">DUF4302 domain-containing protein</fullName>
    </submittedName>
</protein>
<accession>A0A941IY81</accession>
<name>A0A941IY81_9BACT</name>
<dbReference type="PROSITE" id="PS51257">
    <property type="entry name" value="PROKAR_LIPOPROTEIN"/>
    <property type="match status" value="1"/>
</dbReference>
<comment type="caution">
    <text evidence="2">The sequence shown here is derived from an EMBL/GenBank/DDBJ whole genome shotgun (WGS) entry which is preliminary data.</text>
</comment>
<dbReference type="InterPro" id="IPR025396">
    <property type="entry name" value="DUF4302"/>
</dbReference>
<evidence type="ECO:0000313" key="2">
    <source>
        <dbReference type="EMBL" id="MBR8535542.1"/>
    </source>
</evidence>
<evidence type="ECO:0000256" key="1">
    <source>
        <dbReference type="SAM" id="SignalP"/>
    </source>
</evidence>
<reference evidence="2" key="1">
    <citation type="journal article" date="2018" name="Int. J. Syst. Evol. Microbiol.">
        <title>Carboxylicivirga sediminis sp. nov., isolated from coastal sediment.</title>
        <authorList>
            <person name="Wang F.Q."/>
            <person name="Ren L.H."/>
            <person name="Zou R.J."/>
            <person name="Sun Y.Z."/>
            <person name="Liu X.J."/>
            <person name="Jiang F."/>
            <person name="Liu L.J."/>
        </authorList>
    </citation>
    <scope>NUCLEOTIDE SEQUENCE</scope>
    <source>
        <strain evidence="2">JR1</strain>
    </source>
</reference>
<dbReference type="Pfam" id="PF14135">
    <property type="entry name" value="DUF4302"/>
    <property type="match status" value="1"/>
</dbReference>
<keyword evidence="3" id="KW-1185">Reference proteome</keyword>
<gene>
    <name evidence="2" type="ORF">KDU71_08220</name>
</gene>